<dbReference type="GeneID" id="101900568"/>
<sequence length="151" mass="16821">MFSFFTKKAQNPDSPVIIQGPSTTNDSQSNGADDFIFVEKKSDGPEQPTPPQHPMYPQIPPSAGAYGSPYPRYPYGPPPVTDTNSVAQNHPVPYVHDIPFVLAPQLCTKSTFDDTQTQVDGILAFLTRQMSVTEEEEYNFSLERSIQNECY</sequence>
<dbReference type="EnsemblMetazoa" id="MDOA001946-RA">
    <property type="protein sequence ID" value="MDOA001946-PA"/>
    <property type="gene ID" value="MDOA001946"/>
</dbReference>
<dbReference type="KEGG" id="mde:101900568"/>
<feature type="compositionally biased region" description="Pro residues" evidence="1">
    <location>
        <begin position="47"/>
        <end position="60"/>
    </location>
</feature>
<dbReference type="eggNOG" id="ENOG502SVZ3">
    <property type="taxonomic scope" value="Eukaryota"/>
</dbReference>
<protein>
    <submittedName>
        <fullName evidence="5">Uncharacterized protein LOC101900568</fullName>
    </submittedName>
</protein>
<keyword evidence="4" id="KW-1185">Reference proteome</keyword>
<dbReference type="AlphaFoldDB" id="A0A1I8M753"/>
<feature type="region of interest" description="Disordered" evidence="1">
    <location>
        <begin position="1"/>
        <end position="88"/>
    </location>
</feature>
<organism evidence="3">
    <name type="scientific">Musca domestica</name>
    <name type="common">House fly</name>
    <dbReference type="NCBI Taxonomy" id="7370"/>
    <lineage>
        <taxon>Eukaryota</taxon>
        <taxon>Metazoa</taxon>
        <taxon>Ecdysozoa</taxon>
        <taxon>Arthropoda</taxon>
        <taxon>Hexapoda</taxon>
        <taxon>Insecta</taxon>
        <taxon>Pterygota</taxon>
        <taxon>Neoptera</taxon>
        <taxon>Endopterygota</taxon>
        <taxon>Diptera</taxon>
        <taxon>Brachycera</taxon>
        <taxon>Muscomorpha</taxon>
        <taxon>Muscoidea</taxon>
        <taxon>Muscidae</taxon>
        <taxon>Musca</taxon>
    </lineage>
</organism>
<accession>A0A1I8M753</accession>
<evidence type="ECO:0000256" key="1">
    <source>
        <dbReference type="SAM" id="MobiDB-lite"/>
    </source>
</evidence>
<dbReference type="InterPro" id="IPR023340">
    <property type="entry name" value="UMA"/>
</dbReference>
<evidence type="ECO:0000259" key="2">
    <source>
        <dbReference type="PROSITE" id="PS51497"/>
    </source>
</evidence>
<dbReference type="Proteomes" id="UP001652621">
    <property type="component" value="Unplaced"/>
</dbReference>
<name>A0A1I8M753_MUSDO</name>
<dbReference type="VEuPathDB" id="VectorBase:MDOMA2_010578"/>
<reference evidence="5" key="2">
    <citation type="submission" date="2025-04" db="UniProtKB">
        <authorList>
            <consortium name="RefSeq"/>
        </authorList>
    </citation>
    <scope>IDENTIFICATION</scope>
    <source>
        <strain evidence="5">Aabys</strain>
    </source>
</reference>
<proteinExistence type="predicted"/>
<evidence type="ECO:0000313" key="3">
    <source>
        <dbReference type="EnsemblMetazoa" id="MDOA001946-PA"/>
    </source>
</evidence>
<gene>
    <name evidence="3" type="primary">101900568</name>
    <name evidence="5" type="synonym">LOC101900568</name>
</gene>
<reference evidence="3" key="1">
    <citation type="submission" date="2020-05" db="UniProtKB">
        <authorList>
            <consortium name="EnsemblMetazoa"/>
        </authorList>
    </citation>
    <scope>IDENTIFICATION</scope>
    <source>
        <strain evidence="3">Aabys</strain>
    </source>
</reference>
<feature type="compositionally biased region" description="Pro residues" evidence="1">
    <location>
        <begin position="71"/>
        <end position="80"/>
    </location>
</feature>
<dbReference type="OrthoDB" id="5959275at2759"/>
<feature type="compositionally biased region" description="Polar residues" evidence="1">
    <location>
        <begin position="20"/>
        <end position="31"/>
    </location>
</feature>
<feature type="domain" description="UMA" evidence="2">
    <location>
        <begin position="95"/>
        <end position="147"/>
    </location>
</feature>
<dbReference type="VEuPathDB" id="VectorBase:MDOA001946"/>
<evidence type="ECO:0000313" key="5">
    <source>
        <dbReference type="RefSeq" id="XP_005188294.1"/>
    </source>
</evidence>
<dbReference type="PROSITE" id="PS51497">
    <property type="entry name" value="UMA"/>
    <property type="match status" value="1"/>
</dbReference>
<evidence type="ECO:0000313" key="4">
    <source>
        <dbReference type="Proteomes" id="UP001652621"/>
    </source>
</evidence>
<dbReference type="RefSeq" id="XP_005188294.1">
    <property type="nucleotide sequence ID" value="XM_005188237.3"/>
</dbReference>